<feature type="transmembrane region" description="Helical" evidence="2">
    <location>
        <begin position="80"/>
        <end position="101"/>
    </location>
</feature>
<dbReference type="EMBL" id="CAJVCH010347618">
    <property type="protein sequence ID" value="CAG7815592.1"/>
    <property type="molecule type" value="Genomic_DNA"/>
</dbReference>
<keyword evidence="2" id="KW-0812">Transmembrane</keyword>
<accession>A0A8J2PAQ4</accession>
<organism evidence="3 4">
    <name type="scientific">Allacma fusca</name>
    <dbReference type="NCBI Taxonomy" id="39272"/>
    <lineage>
        <taxon>Eukaryota</taxon>
        <taxon>Metazoa</taxon>
        <taxon>Ecdysozoa</taxon>
        <taxon>Arthropoda</taxon>
        <taxon>Hexapoda</taxon>
        <taxon>Collembola</taxon>
        <taxon>Symphypleona</taxon>
        <taxon>Sminthuridae</taxon>
        <taxon>Allacma</taxon>
    </lineage>
</organism>
<feature type="compositionally biased region" description="Basic and acidic residues" evidence="1">
    <location>
        <begin position="109"/>
        <end position="128"/>
    </location>
</feature>
<name>A0A8J2PAQ4_9HEXA</name>
<keyword evidence="4" id="KW-1185">Reference proteome</keyword>
<sequence length="219" mass="24565">GYSDKELECMQLADEYLRIERVTERQLQAAFNVLTNKANGARRRRQIESFSGGRSGTPSGFRSQPVKRSAGVEFIAEMKLTWLVLAFLAIIVHVTFGEMTPRRVQSPRVKRESIRHDSSPTAFDRTHSELQAPASQPARYVRGARPDPLVIPVPGVATVTIVTDGTGIPKTSWTPEQSAAVVSYFSKVGTAEPPTFQEYQDMIALFDTRMTSKHSYYYY</sequence>
<evidence type="ECO:0000313" key="3">
    <source>
        <dbReference type="EMBL" id="CAG7815592.1"/>
    </source>
</evidence>
<protein>
    <submittedName>
        <fullName evidence="3">Uncharacterized protein</fullName>
    </submittedName>
</protein>
<dbReference type="AlphaFoldDB" id="A0A8J2PAQ4"/>
<keyword evidence="2" id="KW-1133">Transmembrane helix</keyword>
<evidence type="ECO:0000256" key="2">
    <source>
        <dbReference type="SAM" id="Phobius"/>
    </source>
</evidence>
<reference evidence="3" key="1">
    <citation type="submission" date="2021-06" db="EMBL/GenBank/DDBJ databases">
        <authorList>
            <person name="Hodson N. C."/>
            <person name="Mongue J. A."/>
            <person name="Jaron S. K."/>
        </authorList>
    </citation>
    <scope>NUCLEOTIDE SEQUENCE</scope>
</reference>
<evidence type="ECO:0000256" key="1">
    <source>
        <dbReference type="SAM" id="MobiDB-lite"/>
    </source>
</evidence>
<proteinExistence type="predicted"/>
<feature type="region of interest" description="Disordered" evidence="1">
    <location>
        <begin position="107"/>
        <end position="128"/>
    </location>
</feature>
<dbReference type="Proteomes" id="UP000708208">
    <property type="component" value="Unassembled WGS sequence"/>
</dbReference>
<comment type="caution">
    <text evidence="3">The sequence shown here is derived from an EMBL/GenBank/DDBJ whole genome shotgun (WGS) entry which is preliminary data.</text>
</comment>
<evidence type="ECO:0000313" key="4">
    <source>
        <dbReference type="Proteomes" id="UP000708208"/>
    </source>
</evidence>
<keyword evidence="2" id="KW-0472">Membrane</keyword>
<gene>
    <name evidence="3" type="ORF">AFUS01_LOCUS26259</name>
</gene>
<feature type="non-terminal residue" evidence="3">
    <location>
        <position position="1"/>
    </location>
</feature>
<feature type="region of interest" description="Disordered" evidence="1">
    <location>
        <begin position="42"/>
        <end position="65"/>
    </location>
</feature>